<dbReference type="EMBL" id="MIKB01000001">
    <property type="protein sequence ID" value="OEG19602.1"/>
    <property type="molecule type" value="Genomic_DNA"/>
</dbReference>
<gene>
    <name evidence="1" type="ORF">BCR23_02615</name>
</gene>
<dbReference type="AlphaFoldDB" id="A0A1E5H3X0"/>
<name>A0A1E5H3X0_9ENTE</name>
<comment type="caution">
    <text evidence="1">The sequence shown here is derived from an EMBL/GenBank/DDBJ whole genome shotgun (WGS) entry which is preliminary data.</text>
</comment>
<dbReference type="Proteomes" id="UP000094764">
    <property type="component" value="Unassembled WGS sequence"/>
</dbReference>
<evidence type="ECO:0000313" key="2">
    <source>
        <dbReference type="Proteomes" id="UP000094764"/>
    </source>
</evidence>
<keyword evidence="2" id="KW-1185">Reference proteome</keyword>
<evidence type="ECO:0000313" key="1">
    <source>
        <dbReference type="EMBL" id="OEG19602.1"/>
    </source>
</evidence>
<organism evidence="1 2">
    <name type="scientific">Enterococcus quebecensis</name>
    <dbReference type="NCBI Taxonomy" id="903983"/>
    <lineage>
        <taxon>Bacteria</taxon>
        <taxon>Bacillati</taxon>
        <taxon>Bacillota</taxon>
        <taxon>Bacilli</taxon>
        <taxon>Lactobacillales</taxon>
        <taxon>Enterococcaceae</taxon>
        <taxon>Enterococcus</taxon>
    </lineage>
</organism>
<protein>
    <submittedName>
        <fullName evidence="1">Uncharacterized protein</fullName>
    </submittedName>
</protein>
<reference evidence="2" key="1">
    <citation type="submission" date="2016-09" db="EMBL/GenBank/DDBJ databases">
        <authorList>
            <person name="Gulvik C.A."/>
        </authorList>
    </citation>
    <scope>NUCLEOTIDE SEQUENCE [LARGE SCALE GENOMIC DNA]</scope>
    <source>
        <strain evidence="2">LMG 26306</strain>
    </source>
</reference>
<sequence length="96" mass="11363">MVVFWYTEECKNKKMTYTIGDLLKQVVLFNQDFAGLGGSHTKKCQIFIFIVRRNNIQSAHFWLSEPLLLFFVNYFYPMAISIPKETTVRNIKSQIY</sequence>
<proteinExistence type="predicted"/>
<accession>A0A1E5H3X0</accession>